<dbReference type="InterPro" id="IPR045851">
    <property type="entry name" value="AMP-bd_C_sf"/>
</dbReference>
<dbReference type="InterPro" id="IPR042099">
    <property type="entry name" value="ANL_N_sf"/>
</dbReference>
<dbReference type="GO" id="GO:0031956">
    <property type="term" value="F:medium-chain fatty acid-CoA ligase activity"/>
    <property type="evidence" value="ECO:0007669"/>
    <property type="project" value="TreeGrafter"/>
</dbReference>
<organism evidence="5 6">
    <name type="scientific">Actinomadura latina</name>
    <dbReference type="NCBI Taxonomy" id="163603"/>
    <lineage>
        <taxon>Bacteria</taxon>
        <taxon>Bacillati</taxon>
        <taxon>Actinomycetota</taxon>
        <taxon>Actinomycetes</taxon>
        <taxon>Streptosporangiales</taxon>
        <taxon>Thermomonosporaceae</taxon>
        <taxon>Actinomadura</taxon>
    </lineage>
</organism>
<evidence type="ECO:0000256" key="2">
    <source>
        <dbReference type="ARBA" id="ARBA00022598"/>
    </source>
</evidence>
<dbReference type="Pfam" id="PF00501">
    <property type="entry name" value="AMP-binding"/>
    <property type="match status" value="1"/>
</dbReference>
<feature type="domain" description="AMP-dependent synthetase/ligase" evidence="3">
    <location>
        <begin position="25"/>
        <end position="398"/>
    </location>
</feature>
<name>A0A846Z8X9_9ACTN</name>
<dbReference type="Gene3D" id="3.30.300.30">
    <property type="match status" value="1"/>
</dbReference>
<dbReference type="Pfam" id="PF13193">
    <property type="entry name" value="AMP-binding_C"/>
    <property type="match status" value="1"/>
</dbReference>
<reference evidence="5 6" key="1">
    <citation type="submission" date="2020-04" db="EMBL/GenBank/DDBJ databases">
        <title>MicrobeNet Type strains.</title>
        <authorList>
            <person name="Nicholson A.C."/>
        </authorList>
    </citation>
    <scope>NUCLEOTIDE SEQUENCE [LARGE SCALE GENOMIC DNA]</scope>
    <source>
        <strain evidence="5 6">ATCC BAA-277</strain>
    </source>
</reference>
<evidence type="ECO:0000259" key="3">
    <source>
        <dbReference type="Pfam" id="PF00501"/>
    </source>
</evidence>
<dbReference type="EMBL" id="JAAXPI010000075">
    <property type="protein sequence ID" value="NKZ08217.1"/>
    <property type="molecule type" value="Genomic_DNA"/>
</dbReference>
<dbReference type="Gene3D" id="3.40.50.12780">
    <property type="entry name" value="N-terminal domain of ligase-like"/>
    <property type="match status" value="1"/>
</dbReference>
<sequence>MASLHDAQEFRRRGWWRDGTFLDDLDRWADAAPDRPAVVGHVWETGDGPDTVLTYAELAALVDRCAAGLAGLGVGPGDRVAMQLVNQWQATVLALGCGRAGAVAVPYYIATGAADTEWILRESGARAVVSLDGVRGLDIAAAIAGMRDRLPALRHQIVVGEELPEGAIGFESGLLAGAGAGAAPRHRPSGDDVLQIMYTSGTTGRPKGVRHSHNTLYAMARSYTVPLGLGEDDVLSTPCIVGGQGGWLYGMLAPLVAGATAVWADAFQPADFLDLAAKYGITAAYFTPFILDELVAEQRANPREVALRHMVTGSTPIPPDLPGRFRETFGFPVRSLWGMTENGGVTISRPDDPPDWAARSDGRPVEWMSARLVDEEGAVVDDGPGRLEVRGANMCLGYEGADEAFAAALHDGWFATGDLARPDGRGGIKIIGRTKDMINKGGLHVPGVTVEGILRADPRVAEVAVVGEPEPLLGETIVAVVVPAPGAEPPALEDLQKLVADARMTPGYEPDRLEIVAELPKTPTGKVRKRVLEEEFARRAGTAAAQ</sequence>
<dbReference type="SUPFAM" id="SSF56801">
    <property type="entry name" value="Acetyl-CoA synthetase-like"/>
    <property type="match status" value="1"/>
</dbReference>
<dbReference type="PROSITE" id="PS00455">
    <property type="entry name" value="AMP_BINDING"/>
    <property type="match status" value="1"/>
</dbReference>
<dbReference type="InterPro" id="IPR025110">
    <property type="entry name" value="AMP-bd_C"/>
</dbReference>
<proteinExistence type="inferred from homology"/>
<evidence type="ECO:0000313" key="6">
    <source>
        <dbReference type="Proteomes" id="UP000579250"/>
    </source>
</evidence>
<comment type="caution">
    <text evidence="5">The sequence shown here is derived from an EMBL/GenBank/DDBJ whole genome shotgun (WGS) entry which is preliminary data.</text>
</comment>
<feature type="domain" description="AMP-binding enzyme C-terminal" evidence="4">
    <location>
        <begin position="450"/>
        <end position="526"/>
    </location>
</feature>
<keyword evidence="2" id="KW-0436">Ligase</keyword>
<protein>
    <submittedName>
        <fullName evidence="5">AMP-binding protein</fullName>
    </submittedName>
</protein>
<evidence type="ECO:0000256" key="1">
    <source>
        <dbReference type="ARBA" id="ARBA00006432"/>
    </source>
</evidence>
<dbReference type="PANTHER" id="PTHR43201:SF5">
    <property type="entry name" value="MEDIUM-CHAIN ACYL-COA LIGASE ACSF2, MITOCHONDRIAL"/>
    <property type="match status" value="1"/>
</dbReference>
<gene>
    <name evidence="5" type="ORF">HGB48_31465</name>
</gene>
<accession>A0A846Z8X9</accession>
<comment type="similarity">
    <text evidence="1">Belongs to the ATP-dependent AMP-binding enzyme family.</text>
</comment>
<dbReference type="PANTHER" id="PTHR43201">
    <property type="entry name" value="ACYL-COA SYNTHETASE"/>
    <property type="match status" value="1"/>
</dbReference>
<dbReference type="AlphaFoldDB" id="A0A846Z8X9"/>
<dbReference type="GO" id="GO:0006631">
    <property type="term" value="P:fatty acid metabolic process"/>
    <property type="evidence" value="ECO:0007669"/>
    <property type="project" value="TreeGrafter"/>
</dbReference>
<dbReference type="InterPro" id="IPR020845">
    <property type="entry name" value="AMP-binding_CS"/>
</dbReference>
<evidence type="ECO:0000259" key="4">
    <source>
        <dbReference type="Pfam" id="PF13193"/>
    </source>
</evidence>
<dbReference type="RefSeq" id="WP_067631172.1">
    <property type="nucleotide sequence ID" value="NZ_JAAXPI010000075.1"/>
</dbReference>
<dbReference type="Proteomes" id="UP000579250">
    <property type="component" value="Unassembled WGS sequence"/>
</dbReference>
<keyword evidence="6" id="KW-1185">Reference proteome</keyword>
<evidence type="ECO:0000313" key="5">
    <source>
        <dbReference type="EMBL" id="NKZ08217.1"/>
    </source>
</evidence>
<dbReference type="InterPro" id="IPR000873">
    <property type="entry name" value="AMP-dep_synth/lig_dom"/>
</dbReference>